<reference evidence="2" key="1">
    <citation type="submission" date="2016-11" db="UniProtKB">
        <authorList>
            <consortium name="WormBaseParasite"/>
        </authorList>
    </citation>
    <scope>IDENTIFICATION</scope>
</reference>
<name>A0A1I7TT20_9PELO</name>
<evidence type="ECO:0000313" key="1">
    <source>
        <dbReference type="Proteomes" id="UP000095282"/>
    </source>
</evidence>
<keyword evidence="1" id="KW-1185">Reference proteome</keyword>
<accession>A0A1I7TT20</accession>
<dbReference type="AlphaFoldDB" id="A0A1I7TT20"/>
<evidence type="ECO:0000313" key="2">
    <source>
        <dbReference type="WBParaSite" id="Csp11.Scaffold629.g11488.t1"/>
    </source>
</evidence>
<dbReference type="WBParaSite" id="Csp11.Scaffold629.g11488.t1">
    <property type="protein sequence ID" value="Csp11.Scaffold629.g11488.t1"/>
    <property type="gene ID" value="Csp11.Scaffold629.g11488"/>
</dbReference>
<organism evidence="1 2">
    <name type="scientific">Caenorhabditis tropicalis</name>
    <dbReference type="NCBI Taxonomy" id="1561998"/>
    <lineage>
        <taxon>Eukaryota</taxon>
        <taxon>Metazoa</taxon>
        <taxon>Ecdysozoa</taxon>
        <taxon>Nematoda</taxon>
        <taxon>Chromadorea</taxon>
        <taxon>Rhabditida</taxon>
        <taxon>Rhabditina</taxon>
        <taxon>Rhabditomorpha</taxon>
        <taxon>Rhabditoidea</taxon>
        <taxon>Rhabditidae</taxon>
        <taxon>Peloderinae</taxon>
        <taxon>Caenorhabditis</taxon>
    </lineage>
</organism>
<dbReference type="Proteomes" id="UP000095282">
    <property type="component" value="Unplaced"/>
</dbReference>
<protein>
    <submittedName>
        <fullName evidence="2">CYCLIN domain-containing protein</fullName>
    </submittedName>
</protein>
<sequence length="229" mass="26500">MSTKKETEEGVILVPNPQVLQQIDAQRQIAEVNHLLREQEMQRLRRMTPMQQPQMIPSMEAIRRLAFDLQKTLIPGAEDVELIGQMISLIEETATYLYLVAYKQKQTPQLPCFYGSSFYYLYKLAIKRGQRPIYLYHLAEIAKLRVQETLPGIGDKIVFPSLKEVVEHFQRFEKGGGPELTSKKQLAESLYEKVLGEAYNYIQKHHAILMAAPKSVNFLIRVRQKSYSN</sequence>
<dbReference type="eggNOG" id="ENOG502TJ22">
    <property type="taxonomic scope" value="Eukaryota"/>
</dbReference>
<proteinExistence type="predicted"/>